<protein>
    <submittedName>
        <fullName evidence="1">Uncharacterized protein</fullName>
    </submittedName>
</protein>
<dbReference type="AlphaFoldDB" id="A0A5Q2U9K9"/>
<proteinExistence type="predicted"/>
<reference evidence="2" key="1">
    <citation type="submission" date="2019-04" db="EMBL/GenBank/DDBJ databases">
        <title>Complete genome sequence of Pseudomonas veronii strain PVy, a versatile degrader capable of using multiple contaminants as sole carbon sources.</title>
        <authorList>
            <person name="Lopez-Echartea E."/>
            <person name="Ridl J."/>
            <person name="Pajer P."/>
            <person name="Strejcek M."/>
            <person name="Suman J."/>
            <person name="Uhlik O."/>
        </authorList>
    </citation>
    <scope>NUCLEOTIDE SEQUENCE [LARGE SCALE GENOMIC DNA]</scope>
    <source>
        <strain evidence="2">Pvy</strain>
    </source>
</reference>
<evidence type="ECO:0000313" key="2">
    <source>
        <dbReference type="Proteomes" id="UP000298274"/>
    </source>
</evidence>
<dbReference type="Proteomes" id="UP000298274">
    <property type="component" value="Chromosome"/>
</dbReference>
<name>A0A5Q2U9K9_PSEVE</name>
<organism evidence="1 2">
    <name type="scientific">Pseudomonas veronii</name>
    <dbReference type="NCBI Taxonomy" id="76761"/>
    <lineage>
        <taxon>Bacteria</taxon>
        <taxon>Pseudomonadati</taxon>
        <taxon>Pseudomonadota</taxon>
        <taxon>Gammaproteobacteria</taxon>
        <taxon>Pseudomonadales</taxon>
        <taxon>Pseudomonadaceae</taxon>
        <taxon>Pseudomonas</taxon>
    </lineage>
</organism>
<evidence type="ECO:0000313" key="1">
    <source>
        <dbReference type="EMBL" id="QGH44674.1"/>
    </source>
</evidence>
<dbReference type="EMBL" id="CP039631">
    <property type="protein sequence ID" value="QGH44674.1"/>
    <property type="molecule type" value="Genomic_DNA"/>
</dbReference>
<sequence>MWFIKTLFIKMFNNLAGWLAGWLALWLWWVRHDYACAALGPSESFNALMNQGI</sequence>
<accession>A0A5Q2U9K9</accession>
<dbReference type="RefSeq" id="WP_155678693.1">
    <property type="nucleotide sequence ID" value="NZ_CP039631.3"/>
</dbReference>
<gene>
    <name evidence="1" type="ORF">E4167_35280</name>
</gene>